<evidence type="ECO:0000313" key="7">
    <source>
        <dbReference type="Proteomes" id="UP000541610"/>
    </source>
</evidence>
<feature type="compositionally biased region" description="Polar residues" evidence="2">
    <location>
        <begin position="91"/>
        <end position="102"/>
    </location>
</feature>
<feature type="domain" description="TFIIS N-terminal" evidence="3">
    <location>
        <begin position="283"/>
        <end position="361"/>
    </location>
</feature>
<evidence type="ECO:0000313" key="4">
    <source>
        <dbReference type="EMBL" id="KAF4680741.1"/>
    </source>
</evidence>
<dbReference type="Proteomes" id="UP000553632">
    <property type="component" value="Unassembled WGS sequence"/>
</dbReference>
<dbReference type="OMA" id="NRKFMKA"/>
<dbReference type="AlphaFoldDB" id="A0A7J6SLD8"/>
<keyword evidence="1" id="KW-0539">Nucleus</keyword>
<name>A0A7J6SLD8_PEROL</name>
<sequence length="730" mass="80229">MSDDASTTWSGLIGNELPRAVAAQQEESRKIRHLMEAATGRDPLSTRPETSVSLRVGDASFEENLFNKACRRKRRPTSASAGSRLKRPRKNLSSVGSSSPGTPESDGSVRSSGIKKSERSEAPAEKRNSQNHGESLLDRLCDDEHMAGDSVIPPEAARKLTEAWEEEGGASPSRETVDRLLCTEGLDEECVMSFWQRQRTRRPEGKRGSAKVAVKVEKSKERTKLLRGRVTSKEMVNRKFMKALVREKSPSVKRRALLSVFNDPAEAAKAEVVASFVNRKGIELLRDWLRELAGERDPDTPLVDACLSSLDQLEITEDTLRSTGIGRVVTVVVKRFTIASESVASAGRALLEKWKAIVTESRKAALAGSAAAVPSVTNAHTPSPRRVSPDPPSAESSGGLRLADAQSPKQMAEPVRDDPPKGGDDADLDCLMDLMGEEAGGGEGGESTPKPRDQGVLSLMALPGSEDFEDEEEEKPEATLDLSASVESTPKIRWKEDSELVSMVLFEKNEPLWETVAAIANARGKHVRYVEHGHTSKFMEQRKKEAAMGGSHLGSDEKKPQECCDAVTASVIFNHSFLPCVAVPSDCIVNKKQLQMRSYERQDLADLHGIRSEELYQHARVPNSPAEPDTNATILATLNGIRGDTVDMPLRTQPQEKLSERSPNSPSGTPPGSPYAGGKRRRDTTTRQWSTRPTMDLMDTPRMNWKLHSYGWPTFKLMEDICPNLTSREH</sequence>
<dbReference type="GO" id="GO:0005634">
    <property type="term" value="C:nucleus"/>
    <property type="evidence" value="ECO:0007669"/>
    <property type="project" value="UniProtKB-SubCell"/>
</dbReference>
<organism evidence="6 8">
    <name type="scientific">Perkinsus olseni</name>
    <name type="common">Perkinsus atlanticus</name>
    <dbReference type="NCBI Taxonomy" id="32597"/>
    <lineage>
        <taxon>Eukaryota</taxon>
        <taxon>Sar</taxon>
        <taxon>Alveolata</taxon>
        <taxon>Perkinsozoa</taxon>
        <taxon>Perkinsea</taxon>
        <taxon>Perkinsida</taxon>
        <taxon>Perkinsidae</taxon>
        <taxon>Perkinsus</taxon>
    </lineage>
</organism>
<dbReference type="EMBL" id="JABANO010017434">
    <property type="protein sequence ID" value="KAF4733515.1"/>
    <property type="molecule type" value="Genomic_DNA"/>
</dbReference>
<accession>A0A7J6SLD8</accession>
<evidence type="ECO:0000313" key="5">
    <source>
        <dbReference type="EMBL" id="KAF4733059.1"/>
    </source>
</evidence>
<dbReference type="PROSITE" id="PS51319">
    <property type="entry name" value="TFIIS_N"/>
    <property type="match status" value="1"/>
</dbReference>
<feature type="compositionally biased region" description="Basic and acidic residues" evidence="2">
    <location>
        <begin position="414"/>
        <end position="424"/>
    </location>
</feature>
<comment type="caution">
    <text evidence="6">The sequence shown here is derived from an EMBL/GenBank/DDBJ whole genome shotgun (WGS) entry which is preliminary data.</text>
</comment>
<dbReference type="Pfam" id="PF08711">
    <property type="entry name" value="Med26"/>
    <property type="match status" value="1"/>
</dbReference>
<protein>
    <recommendedName>
        <fullName evidence="3">TFIIS N-terminal domain-containing protein</fullName>
    </recommendedName>
</protein>
<dbReference type="OrthoDB" id="434913at2759"/>
<feature type="region of interest" description="Disordered" evidence="2">
    <location>
        <begin position="654"/>
        <end position="698"/>
    </location>
</feature>
<dbReference type="EMBL" id="JABANP010000577">
    <property type="protein sequence ID" value="KAF4680741.1"/>
    <property type="molecule type" value="Genomic_DNA"/>
</dbReference>
<dbReference type="EMBL" id="JABANM010014187">
    <property type="protein sequence ID" value="KAF4733059.1"/>
    <property type="molecule type" value="Genomic_DNA"/>
</dbReference>
<reference evidence="7 8" key="1">
    <citation type="submission" date="2020-04" db="EMBL/GenBank/DDBJ databases">
        <title>Perkinsus olseni comparative genomics.</title>
        <authorList>
            <person name="Bogema D.R."/>
        </authorList>
    </citation>
    <scope>NUCLEOTIDE SEQUENCE [LARGE SCALE GENOMIC DNA]</scope>
    <source>
        <strain evidence="4">00978-12</strain>
        <strain evidence="5">ATCC PRA-205</strain>
        <strain evidence="6 8">ATCC PRA-207</strain>
    </source>
</reference>
<evidence type="ECO:0000259" key="3">
    <source>
        <dbReference type="PROSITE" id="PS51319"/>
    </source>
</evidence>
<keyword evidence="8" id="KW-1185">Reference proteome</keyword>
<dbReference type="Gene3D" id="1.20.930.10">
    <property type="entry name" value="Conserved domain common to transcription factors TFIIS, elongin A, CRSP70"/>
    <property type="match status" value="1"/>
</dbReference>
<evidence type="ECO:0000313" key="6">
    <source>
        <dbReference type="EMBL" id="KAF4733515.1"/>
    </source>
</evidence>
<dbReference type="Proteomes" id="UP000541610">
    <property type="component" value="Unassembled WGS sequence"/>
</dbReference>
<evidence type="ECO:0000256" key="2">
    <source>
        <dbReference type="SAM" id="MobiDB-lite"/>
    </source>
</evidence>
<feature type="compositionally biased region" description="Basic and acidic residues" evidence="2">
    <location>
        <begin position="115"/>
        <end position="128"/>
    </location>
</feature>
<evidence type="ECO:0000313" key="8">
    <source>
        <dbReference type="Proteomes" id="UP000553632"/>
    </source>
</evidence>
<evidence type="ECO:0000256" key="1">
    <source>
        <dbReference type="PROSITE-ProRule" id="PRU00649"/>
    </source>
</evidence>
<proteinExistence type="predicted"/>
<gene>
    <name evidence="4" type="ORF">FOZ60_013021</name>
    <name evidence="5" type="ORF">FOZ62_032166</name>
    <name evidence="6" type="ORF">FOZ63_003900</name>
</gene>
<dbReference type="InterPro" id="IPR017923">
    <property type="entry name" value="TFIIS_N"/>
</dbReference>
<dbReference type="InterPro" id="IPR035441">
    <property type="entry name" value="TFIIS/LEDGF_dom_sf"/>
</dbReference>
<feature type="region of interest" description="Disordered" evidence="2">
    <location>
        <begin position="368"/>
        <end position="455"/>
    </location>
</feature>
<feature type="region of interest" description="Disordered" evidence="2">
    <location>
        <begin position="67"/>
        <end position="134"/>
    </location>
</feature>
<feature type="region of interest" description="Disordered" evidence="2">
    <location>
        <begin position="34"/>
        <end position="55"/>
    </location>
</feature>
<dbReference type="SUPFAM" id="SSF47676">
    <property type="entry name" value="Conserved domain common to transcription factors TFIIS, elongin A, CRSP70"/>
    <property type="match status" value="1"/>
</dbReference>
<dbReference type="Proteomes" id="UP000574390">
    <property type="component" value="Unassembled WGS sequence"/>
</dbReference>
<comment type="subcellular location">
    <subcellularLocation>
        <location evidence="1">Nucleus</location>
    </subcellularLocation>
</comment>